<dbReference type="InterPro" id="IPR000228">
    <property type="entry name" value="RNA3'_term_phos_cyc"/>
</dbReference>
<accession>R7VIS3</accession>
<dbReference type="AlphaFoldDB" id="R7VIS3"/>
<dbReference type="PANTHER" id="PTHR11096:SF1">
    <property type="entry name" value="RNA 3'-TERMINAL PHOSPHATE CYCLASE-LIKE PROTEIN"/>
    <property type="match status" value="1"/>
</dbReference>
<protein>
    <recommendedName>
        <fullName evidence="10">RNA 3'-terminal phosphate cyclase domain-containing protein</fullName>
    </recommendedName>
</protein>
<keyword evidence="3" id="KW-0690">Ribosome biogenesis</keyword>
<evidence type="ECO:0000256" key="3">
    <source>
        <dbReference type="ARBA" id="ARBA00022517"/>
    </source>
</evidence>
<dbReference type="InterPro" id="IPR023797">
    <property type="entry name" value="RNA3'_phos_cyclase_dom"/>
</dbReference>
<dbReference type="InterPro" id="IPR020719">
    <property type="entry name" value="RNA3'_term_phos_cycl-like_CS"/>
</dbReference>
<dbReference type="Pfam" id="PF05189">
    <property type="entry name" value="RTC_insert"/>
    <property type="match status" value="1"/>
</dbReference>
<feature type="domain" description="RNA 3'-terminal phosphate cyclase insert" evidence="6">
    <location>
        <begin position="165"/>
        <end position="271"/>
    </location>
</feature>
<comment type="subcellular location">
    <subcellularLocation>
        <location evidence="1">Nucleus</location>
        <location evidence="1">Nucleolus</location>
    </subcellularLocation>
</comment>
<evidence type="ECO:0000313" key="9">
    <source>
        <dbReference type="Proteomes" id="UP000014760"/>
    </source>
</evidence>
<dbReference type="OMA" id="YTDQNKG"/>
<reference evidence="9" key="1">
    <citation type="submission" date="2012-12" db="EMBL/GenBank/DDBJ databases">
        <authorList>
            <person name="Hellsten U."/>
            <person name="Grimwood J."/>
            <person name="Chapman J.A."/>
            <person name="Shapiro H."/>
            <person name="Aerts A."/>
            <person name="Otillar R.P."/>
            <person name="Terry A.Y."/>
            <person name="Boore J.L."/>
            <person name="Simakov O."/>
            <person name="Marletaz F."/>
            <person name="Cho S.-J."/>
            <person name="Edsinger-Gonzales E."/>
            <person name="Havlak P."/>
            <person name="Kuo D.-H."/>
            <person name="Larsson T."/>
            <person name="Lv J."/>
            <person name="Arendt D."/>
            <person name="Savage R."/>
            <person name="Osoegawa K."/>
            <person name="de Jong P."/>
            <person name="Lindberg D.R."/>
            <person name="Seaver E.C."/>
            <person name="Weisblat D.A."/>
            <person name="Putnam N.H."/>
            <person name="Grigoriev I.V."/>
            <person name="Rokhsar D.S."/>
        </authorList>
    </citation>
    <scope>NUCLEOTIDE SEQUENCE</scope>
    <source>
        <strain evidence="9">I ESC-2004</strain>
    </source>
</reference>
<evidence type="ECO:0000256" key="4">
    <source>
        <dbReference type="ARBA" id="ARBA00023242"/>
    </source>
</evidence>
<evidence type="ECO:0000313" key="8">
    <source>
        <dbReference type="EnsemblMetazoa" id="CapteP218453"/>
    </source>
</evidence>
<dbReference type="CDD" id="cd00875">
    <property type="entry name" value="RNA_Cyclase_Class_I"/>
    <property type="match status" value="1"/>
</dbReference>
<dbReference type="Gene3D" id="3.30.360.20">
    <property type="entry name" value="RNA 3'-terminal phosphate cyclase, insert domain"/>
    <property type="match status" value="1"/>
</dbReference>
<organism evidence="7">
    <name type="scientific">Capitella teleta</name>
    <name type="common">Polychaete worm</name>
    <dbReference type="NCBI Taxonomy" id="283909"/>
    <lineage>
        <taxon>Eukaryota</taxon>
        <taxon>Metazoa</taxon>
        <taxon>Spiralia</taxon>
        <taxon>Lophotrochozoa</taxon>
        <taxon>Annelida</taxon>
        <taxon>Polychaeta</taxon>
        <taxon>Sedentaria</taxon>
        <taxon>Scolecida</taxon>
        <taxon>Capitellidae</taxon>
        <taxon>Capitella</taxon>
    </lineage>
</organism>
<keyword evidence="9" id="KW-1185">Reference proteome</keyword>
<dbReference type="InterPro" id="IPR013792">
    <property type="entry name" value="RNA3'P_cycl/enolpyr_Trfase_a/b"/>
</dbReference>
<dbReference type="NCBIfam" id="TIGR03400">
    <property type="entry name" value="18S_RNA_Rcl1p"/>
    <property type="match status" value="1"/>
</dbReference>
<keyword evidence="4" id="KW-0539">Nucleus</keyword>
<evidence type="ECO:0000313" key="7">
    <source>
        <dbReference type="EMBL" id="ELU18728.1"/>
    </source>
</evidence>
<name>R7VIS3_CAPTE</name>
<reference evidence="8" key="3">
    <citation type="submission" date="2015-06" db="UniProtKB">
        <authorList>
            <consortium name="EnsemblMetazoa"/>
        </authorList>
    </citation>
    <scope>IDENTIFICATION</scope>
</reference>
<proteinExistence type="inferred from homology"/>
<dbReference type="FunFam" id="3.30.360.20:FF:000001">
    <property type="entry name" value="RNA terminal phosphate cyclase-like 1"/>
    <property type="match status" value="1"/>
</dbReference>
<dbReference type="InterPro" id="IPR016443">
    <property type="entry name" value="RNA3'_term_phos_cyc_type_2"/>
</dbReference>
<comment type="similarity">
    <text evidence="2">Belongs to the RNA 3'-terminal cyclase family. Type 2 subfamily.</text>
</comment>
<dbReference type="GO" id="GO:0004521">
    <property type="term" value="F:RNA endonuclease activity"/>
    <property type="evidence" value="ECO:0007669"/>
    <property type="project" value="TreeGrafter"/>
</dbReference>
<dbReference type="PROSITE" id="PS01287">
    <property type="entry name" value="RTC"/>
    <property type="match status" value="1"/>
</dbReference>
<evidence type="ECO:0000256" key="2">
    <source>
        <dbReference type="ARBA" id="ARBA00007089"/>
    </source>
</evidence>
<dbReference type="GO" id="GO:0000479">
    <property type="term" value="P:endonucleolytic cleavage of tricistronic rRNA transcript (SSU-rRNA, 5.8S rRNA, LSU-rRNA)"/>
    <property type="evidence" value="ECO:0007669"/>
    <property type="project" value="TreeGrafter"/>
</dbReference>
<dbReference type="InterPro" id="IPR036553">
    <property type="entry name" value="RPTC_insert"/>
</dbReference>
<dbReference type="EMBL" id="AMQN01000507">
    <property type="status" value="NOT_ANNOTATED_CDS"/>
    <property type="molecule type" value="Genomic_DNA"/>
</dbReference>
<dbReference type="Pfam" id="PF01137">
    <property type="entry name" value="RTC"/>
    <property type="match status" value="1"/>
</dbReference>
<dbReference type="Proteomes" id="UP000014760">
    <property type="component" value="Unassembled WGS sequence"/>
</dbReference>
<sequence>MNTLSYDGCNFFRQRLIMAILSGKSVKIKKIRSKDNDPGLKDFEASFLRLIEKITNGSRVEINVTGTAVLFQPGMLSGGIVEHDCNPLRGIGYYMEALLFLAPFSRSPLKAVLRGFASLPVLKRFLGTDEGLELKINRRGVAPDGGGEVLFRCPTRQKLRPMQYTDPGKIKRIRGIAYPYSWVSPLSCNRMVDSTRSILNKFLTDIYIYTDHRTREQAGKSPGFGMTLVAETIEGTFLSADVCSNPKGAGNSVSVPEDLGKMGAKLLLEEIYRGGCVDSNNQSMAALFMALGDKDVSKTKIGPLSPYTISFLRHLKDFFQVMFKIDVESKTEDEEELKRGGEKILLTCVGTGFRNMSKVIL</sequence>
<dbReference type="FunCoup" id="R7VIS3">
    <property type="interactions" value="1316"/>
</dbReference>
<dbReference type="Gene3D" id="3.65.10.20">
    <property type="entry name" value="RNA 3'-terminal phosphate cyclase domain"/>
    <property type="match status" value="1"/>
</dbReference>
<dbReference type="InterPro" id="IPR013791">
    <property type="entry name" value="RNA3'-term_phos_cycl_insert"/>
</dbReference>
<dbReference type="SUPFAM" id="SSF55205">
    <property type="entry name" value="EPT/RTPC-like"/>
    <property type="match status" value="1"/>
</dbReference>
<evidence type="ECO:0000259" key="6">
    <source>
        <dbReference type="Pfam" id="PF05189"/>
    </source>
</evidence>
<dbReference type="PANTHER" id="PTHR11096">
    <property type="entry name" value="RNA 3' TERMINAL PHOSPHATE CYCLASE"/>
    <property type="match status" value="1"/>
</dbReference>
<dbReference type="EMBL" id="KB291799">
    <property type="protein sequence ID" value="ELU18728.1"/>
    <property type="molecule type" value="Genomic_DNA"/>
</dbReference>
<evidence type="ECO:0000256" key="1">
    <source>
        <dbReference type="ARBA" id="ARBA00004604"/>
    </source>
</evidence>
<dbReference type="GO" id="GO:0005730">
    <property type="term" value="C:nucleolus"/>
    <property type="evidence" value="ECO:0007669"/>
    <property type="project" value="UniProtKB-SubCell"/>
</dbReference>
<dbReference type="HOGENOM" id="CLU_027882_1_0_1"/>
<feature type="domain" description="RNA 3'-terminal phosphate cyclase" evidence="5">
    <location>
        <begin position="6"/>
        <end position="325"/>
    </location>
</feature>
<reference evidence="7 9" key="2">
    <citation type="journal article" date="2013" name="Nature">
        <title>Insights into bilaterian evolution from three spiralian genomes.</title>
        <authorList>
            <person name="Simakov O."/>
            <person name="Marletaz F."/>
            <person name="Cho S.J."/>
            <person name="Edsinger-Gonzales E."/>
            <person name="Havlak P."/>
            <person name="Hellsten U."/>
            <person name="Kuo D.H."/>
            <person name="Larsson T."/>
            <person name="Lv J."/>
            <person name="Arendt D."/>
            <person name="Savage R."/>
            <person name="Osoegawa K."/>
            <person name="de Jong P."/>
            <person name="Grimwood J."/>
            <person name="Chapman J.A."/>
            <person name="Shapiro H."/>
            <person name="Aerts A."/>
            <person name="Otillar R.P."/>
            <person name="Terry A.Y."/>
            <person name="Boore J.L."/>
            <person name="Grigoriev I.V."/>
            <person name="Lindberg D.R."/>
            <person name="Seaver E.C."/>
            <person name="Weisblat D.A."/>
            <person name="Putnam N.H."/>
            <person name="Rokhsar D.S."/>
        </authorList>
    </citation>
    <scope>NUCLEOTIDE SEQUENCE</scope>
    <source>
        <strain evidence="7 9">I ESC-2004</strain>
    </source>
</reference>
<evidence type="ECO:0008006" key="10">
    <source>
        <dbReference type="Google" id="ProtNLM"/>
    </source>
</evidence>
<dbReference type="OrthoDB" id="1911237at2759"/>
<evidence type="ECO:0000259" key="5">
    <source>
        <dbReference type="Pfam" id="PF01137"/>
    </source>
</evidence>
<dbReference type="InterPro" id="IPR037136">
    <property type="entry name" value="RNA3'_phos_cyclase_dom_sf"/>
</dbReference>
<dbReference type="STRING" id="283909.R7VIS3"/>
<gene>
    <name evidence="7" type="ORF">CAPTEDRAFT_218453</name>
</gene>
<dbReference type="EnsemblMetazoa" id="CapteT218453">
    <property type="protein sequence ID" value="CapteP218453"/>
    <property type="gene ID" value="CapteG218453"/>
</dbReference>